<dbReference type="AlphaFoldDB" id="A0A016VWB8"/>
<keyword evidence="2" id="KW-1185">Reference proteome</keyword>
<dbReference type="EMBL" id="JARK01001340">
    <property type="protein sequence ID" value="EYC31591.1"/>
    <property type="molecule type" value="Genomic_DNA"/>
</dbReference>
<gene>
    <name evidence="1" type="primary">Acey_s0004.g2235</name>
    <name evidence="1" type="ORF">Y032_0004g2235</name>
</gene>
<protein>
    <submittedName>
        <fullName evidence="1">Uncharacterized protein</fullName>
    </submittedName>
</protein>
<sequence length="147" mass="17117">MFGKKWRDEGAIDYRSAAYHRSVERALVFLKLHPKHREKCEISNLLFSAFLFAINCEYIHVVICLLSPILADHLLWIPKIPGSKDIDRKFKIPDVWKKWRNEGATEYRSVIYVSIEKISIESSKFGMFGKNGGMKERPNIGVLYTVR</sequence>
<reference evidence="2" key="1">
    <citation type="journal article" date="2015" name="Nat. Genet.">
        <title>The genome and transcriptome of the zoonotic hookworm Ancylostoma ceylanicum identify infection-specific gene families.</title>
        <authorList>
            <person name="Schwarz E.M."/>
            <person name="Hu Y."/>
            <person name="Antoshechkin I."/>
            <person name="Miller M.M."/>
            <person name="Sternberg P.W."/>
            <person name="Aroian R.V."/>
        </authorList>
    </citation>
    <scope>NUCLEOTIDE SEQUENCE</scope>
    <source>
        <strain evidence="2">HY135</strain>
    </source>
</reference>
<dbReference type="Proteomes" id="UP000024635">
    <property type="component" value="Unassembled WGS sequence"/>
</dbReference>
<proteinExistence type="predicted"/>
<comment type="caution">
    <text evidence="1">The sequence shown here is derived from an EMBL/GenBank/DDBJ whole genome shotgun (WGS) entry which is preliminary data.</text>
</comment>
<name>A0A016VWB8_9BILA</name>
<organism evidence="1 2">
    <name type="scientific">Ancylostoma ceylanicum</name>
    <dbReference type="NCBI Taxonomy" id="53326"/>
    <lineage>
        <taxon>Eukaryota</taxon>
        <taxon>Metazoa</taxon>
        <taxon>Ecdysozoa</taxon>
        <taxon>Nematoda</taxon>
        <taxon>Chromadorea</taxon>
        <taxon>Rhabditida</taxon>
        <taxon>Rhabditina</taxon>
        <taxon>Rhabditomorpha</taxon>
        <taxon>Strongyloidea</taxon>
        <taxon>Ancylostomatidae</taxon>
        <taxon>Ancylostomatinae</taxon>
        <taxon>Ancylostoma</taxon>
    </lineage>
</organism>
<evidence type="ECO:0000313" key="1">
    <source>
        <dbReference type="EMBL" id="EYC31591.1"/>
    </source>
</evidence>
<accession>A0A016VWB8</accession>
<evidence type="ECO:0000313" key="2">
    <source>
        <dbReference type="Proteomes" id="UP000024635"/>
    </source>
</evidence>